<keyword evidence="2" id="KW-1185">Reference proteome</keyword>
<evidence type="ECO:0000313" key="2">
    <source>
        <dbReference type="Proteomes" id="UP001157125"/>
    </source>
</evidence>
<sequence>MEKKAGERDAVVRGVGFLAEDLDLEPALGIGRSQCLNEALGDHACSDDDDLLGTHGAPPPLALTRPGNRGVRRATFARDLVLRG</sequence>
<reference evidence="2" key="1">
    <citation type="journal article" date="2019" name="Int. J. Syst. Evol. Microbiol.">
        <title>The Global Catalogue of Microorganisms (GCM) 10K type strain sequencing project: providing services to taxonomists for standard genome sequencing and annotation.</title>
        <authorList>
            <consortium name="The Broad Institute Genomics Platform"/>
            <consortium name="The Broad Institute Genome Sequencing Center for Infectious Disease"/>
            <person name="Wu L."/>
            <person name="Ma J."/>
        </authorList>
    </citation>
    <scope>NUCLEOTIDE SEQUENCE [LARGE SCALE GENOMIC DNA]</scope>
    <source>
        <strain evidence="2">NBRC 112299</strain>
    </source>
</reference>
<comment type="caution">
    <text evidence="1">The sequence shown here is derived from an EMBL/GenBank/DDBJ whole genome shotgun (WGS) entry which is preliminary data.</text>
</comment>
<evidence type="ECO:0000313" key="1">
    <source>
        <dbReference type="EMBL" id="GMA34286.1"/>
    </source>
</evidence>
<proteinExistence type="predicted"/>
<organism evidence="1 2">
    <name type="scientific">Demequina litorisediminis</name>
    <dbReference type="NCBI Taxonomy" id="1849022"/>
    <lineage>
        <taxon>Bacteria</taxon>
        <taxon>Bacillati</taxon>
        <taxon>Actinomycetota</taxon>
        <taxon>Actinomycetes</taxon>
        <taxon>Micrococcales</taxon>
        <taxon>Demequinaceae</taxon>
        <taxon>Demequina</taxon>
    </lineage>
</organism>
<name>A0ABQ6I992_9MICO</name>
<protein>
    <submittedName>
        <fullName evidence="1">Uncharacterized protein</fullName>
    </submittedName>
</protein>
<dbReference type="Proteomes" id="UP001157125">
    <property type="component" value="Unassembled WGS sequence"/>
</dbReference>
<gene>
    <name evidence="1" type="ORF">GCM10025876_04900</name>
</gene>
<dbReference type="EMBL" id="BSUN01000001">
    <property type="protein sequence ID" value="GMA34286.1"/>
    <property type="molecule type" value="Genomic_DNA"/>
</dbReference>
<accession>A0ABQ6I992</accession>